<dbReference type="GO" id="GO:0071111">
    <property type="term" value="F:cyclic-guanylate-specific phosphodiesterase activity"/>
    <property type="evidence" value="ECO:0007669"/>
    <property type="project" value="InterPro"/>
</dbReference>
<dbReference type="CDD" id="cd01948">
    <property type="entry name" value="EAL"/>
    <property type="match status" value="1"/>
</dbReference>
<dbReference type="Pfam" id="PF00990">
    <property type="entry name" value="GGDEF"/>
    <property type="match status" value="1"/>
</dbReference>
<dbReference type="SMART" id="SM00267">
    <property type="entry name" value="GGDEF"/>
    <property type="match status" value="1"/>
</dbReference>
<feature type="coiled-coil region" evidence="1">
    <location>
        <begin position="144"/>
        <end position="171"/>
    </location>
</feature>
<dbReference type="PANTHER" id="PTHR33121">
    <property type="entry name" value="CYCLIC DI-GMP PHOSPHODIESTERASE PDEF"/>
    <property type="match status" value="1"/>
</dbReference>
<dbReference type="InterPro" id="IPR035965">
    <property type="entry name" value="PAS-like_dom_sf"/>
</dbReference>
<dbReference type="SMART" id="SM00091">
    <property type="entry name" value="PAS"/>
    <property type="match status" value="1"/>
</dbReference>
<dbReference type="PROSITE" id="PS50887">
    <property type="entry name" value="GGDEF"/>
    <property type="match status" value="1"/>
</dbReference>
<dbReference type="InterPro" id="IPR000160">
    <property type="entry name" value="GGDEF_dom"/>
</dbReference>
<accession>A0A1H4GRJ6</accession>
<dbReference type="SUPFAM" id="SSF55785">
    <property type="entry name" value="PYP-like sensor domain (PAS domain)"/>
    <property type="match status" value="1"/>
</dbReference>
<evidence type="ECO:0000313" key="5">
    <source>
        <dbReference type="EMBL" id="SEB12236.1"/>
    </source>
</evidence>
<reference evidence="6" key="1">
    <citation type="submission" date="2016-10" db="EMBL/GenBank/DDBJ databases">
        <authorList>
            <person name="Varghese N."/>
            <person name="Submissions S."/>
        </authorList>
    </citation>
    <scope>NUCLEOTIDE SEQUENCE [LARGE SCALE GENOMIC DNA]</scope>
    <source>
        <strain evidence="6">DSM 11526</strain>
    </source>
</reference>
<dbReference type="InterPro" id="IPR000014">
    <property type="entry name" value="PAS"/>
</dbReference>
<dbReference type="InterPro" id="IPR001633">
    <property type="entry name" value="EAL_dom"/>
</dbReference>
<name>A0A1H4GRJ6_9GAMM</name>
<dbReference type="InterPro" id="IPR009081">
    <property type="entry name" value="PP-bd_ACP"/>
</dbReference>
<evidence type="ECO:0000259" key="2">
    <source>
        <dbReference type="PROSITE" id="PS50075"/>
    </source>
</evidence>
<dbReference type="RefSeq" id="WP_091827780.1">
    <property type="nucleotide sequence ID" value="NZ_FNRJ01000019.1"/>
</dbReference>
<dbReference type="PROSITE" id="PS50075">
    <property type="entry name" value="CARRIER"/>
    <property type="match status" value="1"/>
</dbReference>
<dbReference type="AlphaFoldDB" id="A0A1H4GRJ6"/>
<dbReference type="SUPFAM" id="SSF55073">
    <property type="entry name" value="Nucleotide cyclase"/>
    <property type="match status" value="1"/>
</dbReference>
<dbReference type="Gene3D" id="3.20.20.450">
    <property type="entry name" value="EAL domain"/>
    <property type="match status" value="1"/>
</dbReference>
<keyword evidence="6" id="KW-1185">Reference proteome</keyword>
<dbReference type="InterPro" id="IPR043128">
    <property type="entry name" value="Rev_trsase/Diguanyl_cyclase"/>
</dbReference>
<proteinExistence type="predicted"/>
<evidence type="ECO:0000259" key="3">
    <source>
        <dbReference type="PROSITE" id="PS50883"/>
    </source>
</evidence>
<dbReference type="SUPFAM" id="SSF141868">
    <property type="entry name" value="EAL domain-like"/>
    <property type="match status" value="1"/>
</dbReference>
<dbReference type="EMBL" id="FNRJ01000019">
    <property type="protein sequence ID" value="SEB12236.1"/>
    <property type="molecule type" value="Genomic_DNA"/>
</dbReference>
<evidence type="ECO:0000256" key="1">
    <source>
        <dbReference type="SAM" id="Coils"/>
    </source>
</evidence>
<feature type="domain" description="EAL" evidence="3">
    <location>
        <begin position="455"/>
        <end position="706"/>
    </location>
</feature>
<dbReference type="Proteomes" id="UP000242469">
    <property type="component" value="Unassembled WGS sequence"/>
</dbReference>
<dbReference type="Gene3D" id="3.30.450.20">
    <property type="entry name" value="PAS domain"/>
    <property type="match status" value="1"/>
</dbReference>
<dbReference type="PANTHER" id="PTHR33121:SF23">
    <property type="entry name" value="CYCLIC DI-GMP PHOSPHODIESTERASE PDEB"/>
    <property type="match status" value="1"/>
</dbReference>
<evidence type="ECO:0000313" key="6">
    <source>
        <dbReference type="Proteomes" id="UP000242469"/>
    </source>
</evidence>
<dbReference type="InterPro" id="IPR035919">
    <property type="entry name" value="EAL_sf"/>
</dbReference>
<keyword evidence="1" id="KW-0175">Coiled coil</keyword>
<feature type="domain" description="GGDEF" evidence="4">
    <location>
        <begin position="311"/>
        <end position="446"/>
    </location>
</feature>
<dbReference type="CDD" id="cd00130">
    <property type="entry name" value="PAS"/>
    <property type="match status" value="1"/>
</dbReference>
<dbReference type="NCBIfam" id="TIGR00254">
    <property type="entry name" value="GGDEF"/>
    <property type="match status" value="1"/>
</dbReference>
<organism evidence="5 6">
    <name type="scientific">Marinobacterium iners DSM 11526</name>
    <dbReference type="NCBI Taxonomy" id="1122198"/>
    <lineage>
        <taxon>Bacteria</taxon>
        <taxon>Pseudomonadati</taxon>
        <taxon>Pseudomonadota</taxon>
        <taxon>Gammaproteobacteria</taxon>
        <taxon>Oceanospirillales</taxon>
        <taxon>Oceanospirillaceae</taxon>
        <taxon>Marinobacterium</taxon>
    </lineage>
</organism>
<sequence>MSGSTDELLHALASQAQHDARNINLLFAACDGIQMDQLLTTLRTAHFSPRGQSVQGSDELLNVLSQRSWDLLIFASKDHYSTELTPAKALDLLNRLNRDIPVILLSPGHEYHDPTHWLGIGVQAMLPERNHELLLLELNRVYAQLQTRRELRNTQNRLAQLQQRNQTLVESSSSAICMLHNGLILHANKSFAHLFGYDNAEHLLEHSLRQLLEERFRDDLDQILRECDHSSSALQRNLTAQRPDDTRFEARFSFAPSEYDGRPCLEVEIITDFNASEEIFRDINPISGLNNHQAFMRALEVACNNARRGGQDRNLMLLTLDHLEVIRTEVGIDGVDLILRDIASILKQKVSRAHLLSHLDDNSFAIILHTADPNKAVDIGEQLCHAVSSHICQVQNTAIHTTLSVGIVVINDSAPTPVELVSRARMMAESLHHGNRPGNGVSLYQEEKTLLSSSDAKMSKRLLNALKMDRFRLLYQPVVPLRLETPTQYYEVLLRLMSDSDKEISPNAFIAQAIEPEVLVELDRWVIKRALSELSSKQNTEKRTHLLINLSGPSLRSAELVQWLGEELRRSHVPAEYLVFEISESDAAVDLIAARHFARAIQQLHCQVCLKHFGSSPNSEHVRKELDSEFIKLDGSYIQDLQNRNLTMESLEEMLAPLKQQNKLIIAPLVEETRVISDLFSAGVHLVQGHYLQPPREQMDYDFFEG</sequence>
<feature type="domain" description="Carrier" evidence="2">
    <location>
        <begin position="517"/>
        <end position="596"/>
    </location>
</feature>
<dbReference type="Pfam" id="PF13188">
    <property type="entry name" value="PAS_8"/>
    <property type="match status" value="1"/>
</dbReference>
<protein>
    <submittedName>
        <fullName evidence="5">PAS domain S-box-containing protein/diguanylate cyclase (GGDEF) domain-containing protein</fullName>
    </submittedName>
</protein>
<dbReference type="NCBIfam" id="TIGR00229">
    <property type="entry name" value="sensory_box"/>
    <property type="match status" value="1"/>
</dbReference>
<dbReference type="SMART" id="SM00052">
    <property type="entry name" value="EAL"/>
    <property type="match status" value="1"/>
</dbReference>
<dbReference type="InterPro" id="IPR029787">
    <property type="entry name" value="Nucleotide_cyclase"/>
</dbReference>
<dbReference type="InterPro" id="IPR050706">
    <property type="entry name" value="Cyclic-di-GMP_PDE-like"/>
</dbReference>
<dbReference type="STRING" id="1122198.SAMN02745729_11955"/>
<dbReference type="Gene3D" id="3.30.70.270">
    <property type="match status" value="1"/>
</dbReference>
<dbReference type="CDD" id="cd01949">
    <property type="entry name" value="GGDEF"/>
    <property type="match status" value="1"/>
</dbReference>
<dbReference type="Pfam" id="PF00563">
    <property type="entry name" value="EAL"/>
    <property type="match status" value="1"/>
</dbReference>
<gene>
    <name evidence="5" type="ORF">SAMN02745729_11955</name>
</gene>
<dbReference type="PROSITE" id="PS50883">
    <property type="entry name" value="EAL"/>
    <property type="match status" value="1"/>
</dbReference>
<evidence type="ECO:0000259" key="4">
    <source>
        <dbReference type="PROSITE" id="PS50887"/>
    </source>
</evidence>
<dbReference type="OrthoDB" id="7052318at2"/>